<dbReference type="GO" id="GO:0020037">
    <property type="term" value="F:heme binding"/>
    <property type="evidence" value="ECO:0007669"/>
    <property type="project" value="InterPro"/>
</dbReference>
<dbReference type="Gene3D" id="1.10.630.10">
    <property type="entry name" value="Cytochrome P450"/>
    <property type="match status" value="1"/>
</dbReference>
<dbReference type="Pfam" id="PF00067">
    <property type="entry name" value="p450"/>
    <property type="match status" value="1"/>
</dbReference>
<name>A0A7G1KL88_9NOCA</name>
<dbReference type="GO" id="GO:0016705">
    <property type="term" value="F:oxidoreductase activity, acting on paired donors, with incorporation or reduction of molecular oxygen"/>
    <property type="evidence" value="ECO:0007669"/>
    <property type="project" value="InterPro"/>
</dbReference>
<dbReference type="InterPro" id="IPR036396">
    <property type="entry name" value="Cyt_P450_sf"/>
</dbReference>
<dbReference type="InterPro" id="IPR002401">
    <property type="entry name" value="Cyt_P450_E_grp-I"/>
</dbReference>
<dbReference type="PRINTS" id="PR00385">
    <property type="entry name" value="P450"/>
</dbReference>
<evidence type="ECO:0000256" key="2">
    <source>
        <dbReference type="ARBA" id="ARBA00010617"/>
    </source>
</evidence>
<dbReference type="SUPFAM" id="SSF48264">
    <property type="entry name" value="Cytochrome P450"/>
    <property type="match status" value="1"/>
</dbReference>
<dbReference type="PRINTS" id="PR00463">
    <property type="entry name" value="EP450I"/>
</dbReference>
<accession>A0A7G1KL88</accession>
<keyword evidence="4" id="KW-0503">Monooxygenase</keyword>
<evidence type="ECO:0000313" key="6">
    <source>
        <dbReference type="Proteomes" id="UP000516173"/>
    </source>
</evidence>
<dbReference type="InterPro" id="IPR001128">
    <property type="entry name" value="Cyt_P450"/>
</dbReference>
<dbReference type="AlphaFoldDB" id="A0A7G1KL88"/>
<evidence type="ECO:0000313" key="5">
    <source>
        <dbReference type="EMBL" id="BCK54094.1"/>
    </source>
</evidence>
<evidence type="ECO:0000256" key="1">
    <source>
        <dbReference type="ARBA" id="ARBA00001971"/>
    </source>
</evidence>
<keyword evidence="4" id="KW-0560">Oxidoreductase</keyword>
<dbReference type="PANTHER" id="PTHR24305">
    <property type="entry name" value="CYTOCHROME P450"/>
    <property type="match status" value="1"/>
</dbReference>
<dbReference type="Proteomes" id="UP000516173">
    <property type="component" value="Chromosome"/>
</dbReference>
<proteinExistence type="inferred from homology"/>
<comment type="similarity">
    <text evidence="2 4">Belongs to the cytochrome P450 family.</text>
</comment>
<keyword evidence="3 4" id="KW-0408">Iron</keyword>
<evidence type="ECO:0000256" key="3">
    <source>
        <dbReference type="PIRSR" id="PIRSR602401-1"/>
    </source>
</evidence>
<dbReference type="GO" id="GO:0005506">
    <property type="term" value="F:iron ion binding"/>
    <property type="evidence" value="ECO:0007669"/>
    <property type="project" value="InterPro"/>
</dbReference>
<feature type="binding site" description="axial binding residue" evidence="3">
    <location>
        <position position="368"/>
    </location>
    <ligand>
        <name>heme</name>
        <dbReference type="ChEBI" id="CHEBI:30413"/>
    </ligand>
    <ligandPart>
        <name>Fe</name>
        <dbReference type="ChEBI" id="CHEBI:18248"/>
    </ligandPart>
</feature>
<dbReference type="InterPro" id="IPR017972">
    <property type="entry name" value="Cyt_P450_CS"/>
</dbReference>
<gene>
    <name evidence="5" type="ORF">NWFMUON74_18660</name>
</gene>
<protein>
    <submittedName>
        <fullName evidence="5">Cytochrome P450</fullName>
    </submittedName>
</protein>
<keyword evidence="3 4" id="KW-0349">Heme</keyword>
<comment type="cofactor">
    <cofactor evidence="1 3">
        <name>heme</name>
        <dbReference type="ChEBI" id="CHEBI:30413"/>
    </cofactor>
</comment>
<dbReference type="PROSITE" id="PS00086">
    <property type="entry name" value="CYTOCHROME_P450"/>
    <property type="match status" value="1"/>
</dbReference>
<evidence type="ECO:0000256" key="4">
    <source>
        <dbReference type="RuleBase" id="RU000461"/>
    </source>
</evidence>
<organism evidence="5 6">
    <name type="scientific">Nocardia wallacei</name>
    <dbReference type="NCBI Taxonomy" id="480035"/>
    <lineage>
        <taxon>Bacteria</taxon>
        <taxon>Bacillati</taxon>
        <taxon>Actinomycetota</taxon>
        <taxon>Actinomycetes</taxon>
        <taxon>Mycobacteriales</taxon>
        <taxon>Nocardiaceae</taxon>
        <taxon>Nocardia</taxon>
    </lineage>
</organism>
<dbReference type="KEGG" id="nwl:NWFMUON74_18660"/>
<keyword evidence="6" id="KW-1185">Reference proteome</keyword>
<sequence length="432" mass="47757">MMRDPLAVMQRLARECGPITEFRLGPARGVLVAAPDPIHEVLVTNAADFGRARAMVLGLWPALRNGLVVSEGELHQRQRGLIGPLFTPRRMTAYVDAIAEHVRTHLERWSASGQFDALDAMQRLTHDIMGELFAGEALADDEEALAAITRIFDWEIRLLSRPIVAPLFVPTRRNRAFVRDIAYIRGRVGELVEARRSGAASGTDILQALVEVRDADGAMAFDQLVDETINLWASGIETSSDAQFWTAYALSRHPEVAERARAETDRVLGGRLPTAADLPNLPYCLQVFKETMRLYSPAPAFLRQAVRDTTIGGYHVRRGTVVFVAPYVMHRSPEWFPNPLTFDPDRFAPDRRMPRHAYLPFGAGRHVCVGSALALLEGQIFTAVLLNSGTLSIRDGDAVRPHLQTNLRPRDRVHAAYALRDPAPVGGAPACA</sequence>
<dbReference type="PANTHER" id="PTHR24305:SF166">
    <property type="entry name" value="CYTOCHROME P450 12A4, MITOCHONDRIAL-RELATED"/>
    <property type="match status" value="1"/>
</dbReference>
<reference evidence="5 6" key="1">
    <citation type="submission" date="2020-08" db="EMBL/GenBank/DDBJ databases">
        <title>Genome Sequencing of Nocardia wallacei strain FMUON74 and assembly.</title>
        <authorList>
            <person name="Toyokawa M."/>
            <person name="Uesaka K."/>
        </authorList>
    </citation>
    <scope>NUCLEOTIDE SEQUENCE [LARGE SCALE GENOMIC DNA]</scope>
    <source>
        <strain evidence="5 6">FMUON74</strain>
    </source>
</reference>
<keyword evidence="3 4" id="KW-0479">Metal-binding</keyword>
<dbReference type="InterPro" id="IPR050121">
    <property type="entry name" value="Cytochrome_P450_monoxygenase"/>
</dbReference>
<dbReference type="GO" id="GO:0004497">
    <property type="term" value="F:monooxygenase activity"/>
    <property type="evidence" value="ECO:0007669"/>
    <property type="project" value="UniProtKB-KW"/>
</dbReference>
<dbReference type="EMBL" id="AP023396">
    <property type="protein sequence ID" value="BCK54094.1"/>
    <property type="molecule type" value="Genomic_DNA"/>
</dbReference>